<keyword evidence="5" id="KW-0687">Ribonucleoprotein</keyword>
<dbReference type="KEGG" id="obi:106868101"/>
<keyword evidence="3" id="KW-0689">Ribosomal protein</keyword>
<accession>A0A0L8HX02</accession>
<dbReference type="Pfam" id="PF00276">
    <property type="entry name" value="Ribosomal_L23"/>
    <property type="match status" value="1"/>
</dbReference>
<dbReference type="EMBL" id="KQ417100">
    <property type="protein sequence ID" value="KOF93716.1"/>
    <property type="molecule type" value="Genomic_DNA"/>
</dbReference>
<dbReference type="InterPro" id="IPR012678">
    <property type="entry name" value="Ribosomal_uL23/eL15/eS24_sf"/>
</dbReference>
<reference evidence="8" key="1">
    <citation type="submission" date="2015-07" db="EMBL/GenBank/DDBJ databases">
        <title>MeaNS - Measles Nucleotide Surveillance Program.</title>
        <authorList>
            <person name="Tran T."/>
            <person name="Druce J."/>
        </authorList>
    </citation>
    <scope>NUCLEOTIDE SEQUENCE</scope>
    <source>
        <strain evidence="8">UCB-OBI-ISO-001</strain>
        <tissue evidence="8">Gonad</tissue>
    </source>
</reference>
<dbReference type="OMA" id="PNFWLKL"/>
<name>A0A0L8HX02_OCTBM</name>
<evidence type="ECO:0000256" key="1">
    <source>
        <dbReference type="ARBA" id="ARBA00004173"/>
    </source>
</evidence>
<dbReference type="STRING" id="37653.A0A0L8HX02"/>
<evidence type="ECO:0000256" key="4">
    <source>
        <dbReference type="ARBA" id="ARBA00023128"/>
    </source>
</evidence>
<dbReference type="FunFam" id="3.30.70.330:FF:000284">
    <property type="entry name" value="39S ribosomal protein L23, mitochondrial"/>
    <property type="match status" value="1"/>
</dbReference>
<comment type="subcellular location">
    <subcellularLocation>
        <location evidence="1">Mitochondrion</location>
    </subcellularLocation>
</comment>
<dbReference type="PANTHER" id="PTHR12059">
    <property type="entry name" value="RIBOSOMAL PROTEIN L23-RELATED"/>
    <property type="match status" value="1"/>
</dbReference>
<dbReference type="InterPro" id="IPR012677">
    <property type="entry name" value="Nucleotide-bd_a/b_plait_sf"/>
</dbReference>
<protein>
    <recommendedName>
        <fullName evidence="6">Large ribosomal subunit protein uL23m</fullName>
    </recommendedName>
    <alternativeName>
        <fullName evidence="7">39S ribosomal protein L23, mitochondrial</fullName>
    </alternativeName>
</protein>
<comment type="similarity">
    <text evidence="2">Belongs to the universal ribosomal protein uL23 family.</text>
</comment>
<keyword evidence="4" id="KW-0496">Mitochondrion</keyword>
<evidence type="ECO:0000256" key="2">
    <source>
        <dbReference type="ARBA" id="ARBA00006700"/>
    </source>
</evidence>
<dbReference type="InterPro" id="IPR013025">
    <property type="entry name" value="Ribosomal_uL23-like"/>
</dbReference>
<evidence type="ECO:0000313" key="8">
    <source>
        <dbReference type="EMBL" id="KOF93716.1"/>
    </source>
</evidence>
<dbReference type="GO" id="GO:0032543">
    <property type="term" value="P:mitochondrial translation"/>
    <property type="evidence" value="ECO:0007669"/>
    <property type="project" value="TreeGrafter"/>
</dbReference>
<dbReference type="GO" id="GO:0005762">
    <property type="term" value="C:mitochondrial large ribosomal subunit"/>
    <property type="evidence" value="ECO:0007669"/>
    <property type="project" value="TreeGrafter"/>
</dbReference>
<dbReference type="AlphaFoldDB" id="A0A0L8HX02"/>
<dbReference type="GO" id="GO:0003735">
    <property type="term" value="F:structural constituent of ribosome"/>
    <property type="evidence" value="ECO:0007669"/>
    <property type="project" value="InterPro"/>
</dbReference>
<evidence type="ECO:0000256" key="6">
    <source>
        <dbReference type="ARBA" id="ARBA00039977"/>
    </source>
</evidence>
<proteinExistence type="inferred from homology"/>
<evidence type="ECO:0000256" key="3">
    <source>
        <dbReference type="ARBA" id="ARBA00022980"/>
    </source>
</evidence>
<evidence type="ECO:0000256" key="5">
    <source>
        <dbReference type="ARBA" id="ARBA00023274"/>
    </source>
</evidence>
<organism evidence="8">
    <name type="scientific">Octopus bimaculoides</name>
    <name type="common">California two-spotted octopus</name>
    <dbReference type="NCBI Taxonomy" id="37653"/>
    <lineage>
        <taxon>Eukaryota</taxon>
        <taxon>Metazoa</taxon>
        <taxon>Spiralia</taxon>
        <taxon>Lophotrochozoa</taxon>
        <taxon>Mollusca</taxon>
        <taxon>Cephalopoda</taxon>
        <taxon>Coleoidea</taxon>
        <taxon>Octopodiformes</taxon>
        <taxon>Octopoda</taxon>
        <taxon>Incirrata</taxon>
        <taxon>Octopodidae</taxon>
        <taxon>Octopus</taxon>
    </lineage>
</organism>
<sequence length="159" mass="19265">MAHRLPLWKRCIPQYPIYWKGDPQRYLFLPQFWMKMVKPKGKVPPNRVQFIVHPQMSKIDIKNYLEKIYKVPVVSVSTRVYEGEEKKHPEKRYVAFREDDYKMAFVQLGGDHTFEFPDIFDGKKTNIEKEVEEFKNLKKKQSIDEQKNWSKLSIPPWFR</sequence>
<dbReference type="SUPFAM" id="SSF54189">
    <property type="entry name" value="Ribosomal proteins S24e, L23 and L15e"/>
    <property type="match status" value="1"/>
</dbReference>
<gene>
    <name evidence="8" type="ORF">OCBIM_22003666mg</name>
</gene>
<dbReference type="Gene3D" id="3.30.70.330">
    <property type="match status" value="1"/>
</dbReference>
<dbReference type="OrthoDB" id="275582at2759"/>
<dbReference type="PANTHER" id="PTHR12059:SF5">
    <property type="entry name" value="LARGE RIBOSOMAL SUBUNIT PROTEIN UL23M"/>
    <property type="match status" value="1"/>
</dbReference>
<evidence type="ECO:0000256" key="7">
    <source>
        <dbReference type="ARBA" id="ARBA00041375"/>
    </source>
</evidence>